<organism evidence="8 9">
    <name type="scientific">Nitrososphaera gargensis (strain Ga9.2)</name>
    <dbReference type="NCBI Taxonomy" id="1237085"/>
    <lineage>
        <taxon>Archaea</taxon>
        <taxon>Nitrososphaerota</taxon>
        <taxon>Nitrososphaeria</taxon>
        <taxon>Nitrososphaerales</taxon>
        <taxon>Nitrososphaeraceae</taxon>
        <taxon>Nitrososphaera</taxon>
    </lineage>
</organism>
<keyword evidence="1" id="KW-0813">Transport</keyword>
<evidence type="ECO:0000256" key="1">
    <source>
        <dbReference type="ARBA" id="ARBA00022448"/>
    </source>
</evidence>
<evidence type="ECO:0000313" key="9">
    <source>
        <dbReference type="Proteomes" id="UP000008037"/>
    </source>
</evidence>
<feature type="domain" description="Thioredoxin" evidence="7">
    <location>
        <begin position="1"/>
        <end position="113"/>
    </location>
</feature>
<dbReference type="GO" id="GO:0005737">
    <property type="term" value="C:cytoplasm"/>
    <property type="evidence" value="ECO:0007669"/>
    <property type="project" value="TreeGrafter"/>
</dbReference>
<dbReference type="GO" id="GO:0015035">
    <property type="term" value="F:protein-disulfide reductase activity"/>
    <property type="evidence" value="ECO:0007669"/>
    <property type="project" value="InterPro"/>
</dbReference>
<dbReference type="PIRSF" id="PIRSF000077">
    <property type="entry name" value="Thioredoxin"/>
    <property type="match status" value="1"/>
</dbReference>
<dbReference type="InterPro" id="IPR036249">
    <property type="entry name" value="Thioredoxin-like_sf"/>
</dbReference>
<dbReference type="InParanoid" id="K0ICL8"/>
<dbReference type="PANTHER" id="PTHR45663">
    <property type="entry name" value="GEO12009P1"/>
    <property type="match status" value="1"/>
</dbReference>
<dbReference type="GeneID" id="13796598"/>
<dbReference type="STRING" id="1237085.Ngar_c04230"/>
<feature type="site" description="Contributes to redox potential value" evidence="5">
    <location>
        <position position="38"/>
    </location>
</feature>
<proteinExistence type="predicted"/>
<protein>
    <submittedName>
        <fullName evidence="8">Putative thioredoxin</fullName>
    </submittedName>
</protein>
<accession>K0ICL8</accession>
<dbReference type="InterPro" id="IPR017937">
    <property type="entry name" value="Thioredoxin_CS"/>
</dbReference>
<dbReference type="RefSeq" id="WP_015017916.1">
    <property type="nucleotide sequence ID" value="NC_018719.1"/>
</dbReference>
<name>K0ICL8_NITGG</name>
<dbReference type="CDD" id="cd02947">
    <property type="entry name" value="TRX_family"/>
    <property type="match status" value="1"/>
</dbReference>
<feature type="active site" description="Nucleophile" evidence="5">
    <location>
        <position position="37"/>
    </location>
</feature>
<dbReference type="OrthoDB" id="35385at2157"/>
<dbReference type="PROSITE" id="PS51352">
    <property type="entry name" value="THIOREDOXIN_2"/>
    <property type="match status" value="1"/>
</dbReference>
<dbReference type="PANTHER" id="PTHR45663:SF11">
    <property type="entry name" value="GEO12009P1"/>
    <property type="match status" value="1"/>
</dbReference>
<evidence type="ECO:0000259" key="7">
    <source>
        <dbReference type="PROSITE" id="PS51352"/>
    </source>
</evidence>
<reference evidence="8 9" key="1">
    <citation type="journal article" date="2012" name="Environ. Microbiol.">
        <title>The genome of the ammonia-oxidizing Candidatus Nitrososphaera gargensis: insights into metabolic versatility and environmental adaptations.</title>
        <authorList>
            <person name="Spang A."/>
            <person name="Poehlein A."/>
            <person name="Offre P."/>
            <person name="Zumbragel S."/>
            <person name="Haider S."/>
            <person name="Rychlik N."/>
            <person name="Nowka B."/>
            <person name="Schmeisser C."/>
            <person name="Lebedeva E.V."/>
            <person name="Rattei T."/>
            <person name="Bohm C."/>
            <person name="Schmid M."/>
            <person name="Galushko A."/>
            <person name="Hatzenpichler R."/>
            <person name="Weinmaier T."/>
            <person name="Daniel R."/>
            <person name="Schleper C."/>
            <person name="Spieck E."/>
            <person name="Streit W."/>
            <person name="Wagner M."/>
        </authorList>
    </citation>
    <scope>NUCLEOTIDE SEQUENCE [LARGE SCALE GENOMIC DNA]</scope>
    <source>
        <strain evidence="9">Ga9.2</strain>
    </source>
</reference>
<keyword evidence="2" id="KW-0249">Electron transport</keyword>
<dbReference type="PRINTS" id="PR00421">
    <property type="entry name" value="THIOREDOXIN"/>
</dbReference>
<feature type="site" description="Deprotonates C-terminal active site Cys" evidence="5">
    <location>
        <position position="31"/>
    </location>
</feature>
<evidence type="ECO:0000313" key="8">
    <source>
        <dbReference type="EMBL" id="AFU57370.1"/>
    </source>
</evidence>
<sequence length="113" mass="12494">MAKPTTASNVQDTNPQNFDGIINSNTVTVADFWAEWCGPCKQTEPMFRRVADKYSEKAAFVRVNADENQELVQKHGVMSLPAFLVFKNGQVKESAFGGIGQGKLEGMIQKQLL</sequence>
<feature type="site" description="Contributes to redox potential value" evidence="5">
    <location>
        <position position="39"/>
    </location>
</feature>
<dbReference type="KEGG" id="nga:Ngar_c04230"/>
<dbReference type="HOGENOM" id="CLU_090389_10_2_2"/>
<keyword evidence="9" id="KW-1185">Reference proteome</keyword>
<dbReference type="InterPro" id="IPR013766">
    <property type="entry name" value="Thioredoxin_domain"/>
</dbReference>
<evidence type="ECO:0000256" key="3">
    <source>
        <dbReference type="ARBA" id="ARBA00023157"/>
    </source>
</evidence>
<feature type="disulfide bond" description="Redox-active" evidence="6">
    <location>
        <begin position="37"/>
        <end position="40"/>
    </location>
</feature>
<evidence type="ECO:0000256" key="5">
    <source>
        <dbReference type="PIRSR" id="PIRSR000077-1"/>
    </source>
</evidence>
<dbReference type="EMBL" id="CP002408">
    <property type="protein sequence ID" value="AFU57370.1"/>
    <property type="molecule type" value="Genomic_DNA"/>
</dbReference>
<dbReference type="PATRIC" id="fig|1237085.11.peg.404"/>
<evidence type="ECO:0000256" key="6">
    <source>
        <dbReference type="PIRSR" id="PIRSR000077-4"/>
    </source>
</evidence>
<keyword evidence="4 6" id="KW-0676">Redox-active center</keyword>
<gene>
    <name evidence="8" type="primary">trxA1</name>
    <name evidence="8" type="ordered locus">Ngar_c04230</name>
</gene>
<dbReference type="Gene3D" id="3.40.30.10">
    <property type="entry name" value="Glutaredoxin"/>
    <property type="match status" value="1"/>
</dbReference>
<dbReference type="AlphaFoldDB" id="K0ICL8"/>
<evidence type="ECO:0000256" key="2">
    <source>
        <dbReference type="ARBA" id="ARBA00022982"/>
    </source>
</evidence>
<dbReference type="InterPro" id="IPR005746">
    <property type="entry name" value="Thioredoxin"/>
</dbReference>
<dbReference type="SUPFAM" id="SSF52833">
    <property type="entry name" value="Thioredoxin-like"/>
    <property type="match status" value="1"/>
</dbReference>
<dbReference type="PROSITE" id="PS00194">
    <property type="entry name" value="THIOREDOXIN_1"/>
    <property type="match status" value="1"/>
</dbReference>
<dbReference type="Pfam" id="PF00085">
    <property type="entry name" value="Thioredoxin"/>
    <property type="match status" value="1"/>
</dbReference>
<dbReference type="Proteomes" id="UP000008037">
    <property type="component" value="Chromosome"/>
</dbReference>
<keyword evidence="3 6" id="KW-1015">Disulfide bond</keyword>
<evidence type="ECO:0000256" key="4">
    <source>
        <dbReference type="ARBA" id="ARBA00023284"/>
    </source>
</evidence>
<feature type="active site" description="Nucleophile" evidence="5">
    <location>
        <position position="40"/>
    </location>
</feature>